<gene>
    <name evidence="5" type="ORF">MRAB57_2627</name>
</gene>
<keyword evidence="6" id="KW-1185">Reference proteome</keyword>
<dbReference type="GO" id="GO:0006355">
    <property type="term" value="P:regulation of DNA-templated transcription"/>
    <property type="evidence" value="ECO:0007669"/>
    <property type="project" value="InterPro"/>
</dbReference>
<dbReference type="InterPro" id="IPR000792">
    <property type="entry name" value="Tscrpt_reg_LuxR_C"/>
</dbReference>
<dbReference type="AlphaFoldDB" id="A0A2U3NTH5"/>
<accession>A0A2U3NTH5</accession>
<dbReference type="CDD" id="cd06170">
    <property type="entry name" value="LuxR_C_like"/>
    <property type="match status" value="1"/>
</dbReference>
<dbReference type="SMART" id="SM00421">
    <property type="entry name" value="HTH_LUXR"/>
    <property type="match status" value="1"/>
</dbReference>
<protein>
    <submittedName>
        <fullName evidence="5">DNA-binding response regulator, NarL/FixJ family, contains REC and HTH domains</fullName>
    </submittedName>
</protein>
<dbReference type="InterPro" id="IPR016032">
    <property type="entry name" value="Sig_transdc_resp-reg_C-effctor"/>
</dbReference>
<dbReference type="PROSITE" id="PS50043">
    <property type="entry name" value="HTH_LUXR_2"/>
    <property type="match status" value="1"/>
</dbReference>
<evidence type="ECO:0000256" key="2">
    <source>
        <dbReference type="ARBA" id="ARBA00023125"/>
    </source>
</evidence>
<organism evidence="5 6">
    <name type="scientific">Mycobacterium rhizamassiliense</name>
    <dbReference type="NCBI Taxonomy" id="1841860"/>
    <lineage>
        <taxon>Bacteria</taxon>
        <taxon>Bacillati</taxon>
        <taxon>Actinomycetota</taxon>
        <taxon>Actinomycetes</taxon>
        <taxon>Mycobacteriales</taxon>
        <taxon>Mycobacteriaceae</taxon>
        <taxon>Mycobacterium</taxon>
    </lineage>
</organism>
<dbReference type="EMBL" id="FUFA01000004">
    <property type="protein sequence ID" value="SPM34806.1"/>
    <property type="molecule type" value="Genomic_DNA"/>
</dbReference>
<evidence type="ECO:0000313" key="6">
    <source>
        <dbReference type="Proteomes" id="UP000240988"/>
    </source>
</evidence>
<sequence>MVRDKAPILVTDPQSDPRVNTDLVAIAKPDVYVAAPVYIWQTPVALVHADAPSESGDVGTEDRDLLGLFAEGLGSIMERNIVLDRMQSLSAAAREHVQQIYSLTGFLTDDMDLSDYTPNTLAAKEESVVNDVAEQLTQRERQVLTLMTSGKTNAQIAERLFVSEGTVKSHVRHIMQKLDASNRTDAVARYRLSKVIPPPRYKH</sequence>
<dbReference type="Proteomes" id="UP000240988">
    <property type="component" value="Unassembled WGS sequence"/>
</dbReference>
<feature type="domain" description="HTH luxR-type" evidence="4">
    <location>
        <begin position="129"/>
        <end position="194"/>
    </location>
</feature>
<dbReference type="SUPFAM" id="SSF46894">
    <property type="entry name" value="C-terminal effector domain of the bipartite response regulators"/>
    <property type="match status" value="1"/>
</dbReference>
<evidence type="ECO:0000256" key="1">
    <source>
        <dbReference type="ARBA" id="ARBA00023015"/>
    </source>
</evidence>
<dbReference type="PROSITE" id="PS00622">
    <property type="entry name" value="HTH_LUXR_1"/>
    <property type="match status" value="1"/>
</dbReference>
<name>A0A2U3NTH5_9MYCO</name>
<dbReference type="STRING" id="1841860.GCA_900157375_02630"/>
<evidence type="ECO:0000256" key="3">
    <source>
        <dbReference type="ARBA" id="ARBA00023163"/>
    </source>
</evidence>
<dbReference type="Gene3D" id="1.10.10.10">
    <property type="entry name" value="Winged helix-like DNA-binding domain superfamily/Winged helix DNA-binding domain"/>
    <property type="match status" value="1"/>
</dbReference>
<dbReference type="SUPFAM" id="SSF55781">
    <property type="entry name" value="GAF domain-like"/>
    <property type="match status" value="1"/>
</dbReference>
<evidence type="ECO:0000313" key="5">
    <source>
        <dbReference type="EMBL" id="SPM34806.1"/>
    </source>
</evidence>
<keyword evidence="3" id="KW-0804">Transcription</keyword>
<dbReference type="InterPro" id="IPR036388">
    <property type="entry name" value="WH-like_DNA-bd_sf"/>
</dbReference>
<dbReference type="PANTHER" id="PTHR44688">
    <property type="entry name" value="DNA-BINDING TRANSCRIPTIONAL ACTIVATOR DEVR_DOSR"/>
    <property type="match status" value="1"/>
</dbReference>
<evidence type="ECO:0000259" key="4">
    <source>
        <dbReference type="PROSITE" id="PS50043"/>
    </source>
</evidence>
<dbReference type="PRINTS" id="PR00038">
    <property type="entry name" value="HTHLUXR"/>
</dbReference>
<keyword evidence="2 5" id="KW-0238">DNA-binding</keyword>
<dbReference type="Pfam" id="PF00196">
    <property type="entry name" value="GerE"/>
    <property type="match status" value="1"/>
</dbReference>
<reference evidence="5 6" key="1">
    <citation type="submission" date="2017-01" db="EMBL/GenBank/DDBJ databases">
        <authorList>
            <consortium name="Urmite Genomes"/>
        </authorList>
    </citation>
    <scope>NUCLEOTIDE SEQUENCE [LARGE SCALE GENOMIC DNA]</scope>
    <source>
        <strain evidence="5 6">AB57</strain>
    </source>
</reference>
<dbReference type="GO" id="GO:0003677">
    <property type="term" value="F:DNA binding"/>
    <property type="evidence" value="ECO:0007669"/>
    <property type="project" value="UniProtKB-KW"/>
</dbReference>
<dbReference type="PANTHER" id="PTHR44688:SF16">
    <property type="entry name" value="DNA-BINDING TRANSCRIPTIONAL ACTIVATOR DEVR_DOSR"/>
    <property type="match status" value="1"/>
</dbReference>
<proteinExistence type="predicted"/>
<keyword evidence="1" id="KW-0805">Transcription regulation</keyword>